<dbReference type="GO" id="GO:0043022">
    <property type="term" value="F:ribosome binding"/>
    <property type="evidence" value="ECO:0007669"/>
    <property type="project" value="TreeGrafter"/>
</dbReference>
<sequence length="771" mass="85334">MAGVIPPLLLQRLQESSSCIRNVCILAHVDHGKTSIADSLVAANGIISSRMVGKLRYMDSRPDEQQRGITMKSSAIALYYKCDEKDFLINLIDSPGHVDFCGEVSTATRVCDSAVIVVDVVEGVCPQTHTVLRQACREGLRTVLVLNKIDRLILELKMTALEAYRQINVVIEQVNSIAGEIFLSEMIDQEVTDDQADWNDEAALDAREERVHFEPSKGNVVFCSAIDGWGFTVGDFARILSKKTGMNESVLANTLWGDFYFDAKAKRIRKGAVDNGKKPIFVQLVLDNIWAVYTAVLVDKDVEKTLKMCESLQISLSARDQRHADARIRLTAIFHQWLPLAAAVLSAVCRKTPPPTEAIDDARLQALVGASAASMNAQVKEALMRCDTAGPTVVFISKMVAVEKKSLPSNRKGPMTMEEIRRRRQEALDKQKATVDFDESQNSVKDYSPTDAVVAVTETSDHVFLGFARVFSGTIRVGETLNVLPVNYTGNVQNVPLVQVTVGQLYMFMGRELEQVDRVPAGNLVGISGLEDVVLKSATLSSSTDCPSLAPLQTYAEPIVRVSIEPKIPGQLDALCKGLKLLNQADPCVRAIIQDTGEMVLVTAGEMHLERCLTDLRERYSRDVTELIVSEPIIPFLETIVNPPKIDRVNEAIEVTKGDRQRDQKDAHIMVSTANKKCHFRIRALPLPACVFEVLERHNAVLDALGDRQTKLSMKTDDPAQLSFGDMLNDIIALRKELIAAFEQAWEEHHGDASTFWSTRNKDDAVHLVDQ</sequence>
<dbReference type="PRINTS" id="PR00315">
    <property type="entry name" value="ELONGATNFCT"/>
</dbReference>
<evidence type="ECO:0000313" key="4">
    <source>
        <dbReference type="Proteomes" id="UP000887566"/>
    </source>
</evidence>
<evidence type="ECO:0000259" key="3">
    <source>
        <dbReference type="PROSITE" id="PS51722"/>
    </source>
</evidence>
<name>A0A914XGQ5_9BILA</name>
<dbReference type="InterPro" id="IPR000795">
    <property type="entry name" value="T_Tr_GTP-bd_dom"/>
</dbReference>
<dbReference type="SUPFAM" id="SSF54980">
    <property type="entry name" value="EF-G C-terminal domain-like"/>
    <property type="match status" value="1"/>
</dbReference>
<dbReference type="CDD" id="cd16268">
    <property type="entry name" value="EF2_II"/>
    <property type="match status" value="1"/>
</dbReference>
<dbReference type="Pfam" id="PF14492">
    <property type="entry name" value="EFG_III"/>
    <property type="match status" value="1"/>
</dbReference>
<dbReference type="FunFam" id="3.30.70.870:FF:000002">
    <property type="entry name" value="Translation elongation factor 2"/>
    <property type="match status" value="1"/>
</dbReference>
<dbReference type="Proteomes" id="UP000887566">
    <property type="component" value="Unplaced"/>
</dbReference>
<dbReference type="WBParaSite" id="PSAMB.scaffold798size41182.g8839.t1">
    <property type="protein sequence ID" value="PSAMB.scaffold798size41182.g8839.t1"/>
    <property type="gene ID" value="PSAMB.scaffold798size41182.g8839"/>
</dbReference>
<dbReference type="GO" id="GO:0005525">
    <property type="term" value="F:GTP binding"/>
    <property type="evidence" value="ECO:0007669"/>
    <property type="project" value="UniProtKB-KW"/>
</dbReference>
<reference evidence="5" key="1">
    <citation type="submission" date="2022-11" db="UniProtKB">
        <authorList>
            <consortium name="WormBaseParasite"/>
        </authorList>
    </citation>
    <scope>IDENTIFICATION</scope>
</reference>
<dbReference type="SUPFAM" id="SSF52540">
    <property type="entry name" value="P-loop containing nucleoside triphosphate hydrolases"/>
    <property type="match status" value="1"/>
</dbReference>
<dbReference type="PROSITE" id="PS51722">
    <property type="entry name" value="G_TR_2"/>
    <property type="match status" value="1"/>
</dbReference>
<dbReference type="InterPro" id="IPR004161">
    <property type="entry name" value="EFTu-like_2"/>
</dbReference>
<evidence type="ECO:0000256" key="2">
    <source>
        <dbReference type="ARBA" id="ARBA00023134"/>
    </source>
</evidence>
<dbReference type="NCBIfam" id="TIGR00231">
    <property type="entry name" value="small_GTP"/>
    <property type="match status" value="1"/>
</dbReference>
<dbReference type="Gene3D" id="3.90.1430.10">
    <property type="entry name" value="Yeast translation eEF2 (G' domain)"/>
    <property type="match status" value="1"/>
</dbReference>
<proteinExistence type="predicted"/>
<evidence type="ECO:0000313" key="5">
    <source>
        <dbReference type="WBParaSite" id="PSAMB.scaffold798size41182.g8839.t1"/>
    </source>
</evidence>
<dbReference type="GO" id="GO:0042256">
    <property type="term" value="P:cytosolic ribosome assembly"/>
    <property type="evidence" value="ECO:0007669"/>
    <property type="project" value="TreeGrafter"/>
</dbReference>
<organism evidence="4 5">
    <name type="scientific">Plectus sambesii</name>
    <dbReference type="NCBI Taxonomy" id="2011161"/>
    <lineage>
        <taxon>Eukaryota</taxon>
        <taxon>Metazoa</taxon>
        <taxon>Ecdysozoa</taxon>
        <taxon>Nematoda</taxon>
        <taxon>Chromadorea</taxon>
        <taxon>Plectida</taxon>
        <taxon>Plectina</taxon>
        <taxon>Plectoidea</taxon>
        <taxon>Plectidae</taxon>
        <taxon>Plectus</taxon>
    </lineage>
</organism>
<dbReference type="PANTHER" id="PTHR42908">
    <property type="entry name" value="TRANSLATION ELONGATION FACTOR-RELATED"/>
    <property type="match status" value="1"/>
</dbReference>
<keyword evidence="2" id="KW-0342">GTP-binding</keyword>
<dbReference type="InterPro" id="IPR009000">
    <property type="entry name" value="Transl_B-barrel_sf"/>
</dbReference>
<dbReference type="InterPro" id="IPR035647">
    <property type="entry name" value="EFG_III/V"/>
</dbReference>
<evidence type="ECO:0000256" key="1">
    <source>
        <dbReference type="ARBA" id="ARBA00022741"/>
    </source>
</evidence>
<keyword evidence="4" id="KW-1185">Reference proteome</keyword>
<keyword evidence="1" id="KW-0547">Nucleotide-binding</keyword>
<dbReference type="InterPro" id="IPR041095">
    <property type="entry name" value="EFG_II"/>
</dbReference>
<feature type="domain" description="Tr-type G" evidence="3">
    <location>
        <begin position="18"/>
        <end position="250"/>
    </location>
</feature>
<dbReference type="SUPFAM" id="SSF50447">
    <property type="entry name" value="Translation proteins"/>
    <property type="match status" value="1"/>
</dbReference>
<dbReference type="GO" id="GO:0005829">
    <property type="term" value="C:cytosol"/>
    <property type="evidence" value="ECO:0007669"/>
    <property type="project" value="TreeGrafter"/>
</dbReference>
<dbReference type="AlphaFoldDB" id="A0A914XGQ5"/>
<dbReference type="InterPro" id="IPR027417">
    <property type="entry name" value="P-loop_NTPase"/>
</dbReference>
<dbReference type="Gene3D" id="3.30.70.870">
    <property type="entry name" value="Elongation Factor G (Translational Gtpase), domain 3"/>
    <property type="match status" value="1"/>
</dbReference>
<dbReference type="PANTHER" id="PTHR42908:SF3">
    <property type="entry name" value="ELONGATION FACTOR-LIKE GTPASE 1"/>
    <property type="match status" value="1"/>
</dbReference>
<dbReference type="GO" id="GO:0003924">
    <property type="term" value="F:GTPase activity"/>
    <property type="evidence" value="ECO:0007669"/>
    <property type="project" value="InterPro"/>
</dbReference>
<protein>
    <submittedName>
        <fullName evidence="5">Tr-type G domain-containing protein</fullName>
    </submittedName>
</protein>
<dbReference type="FunFam" id="3.90.1430.10:FF:000002">
    <property type="entry name" value="Elongation factor like GTPase 1"/>
    <property type="match status" value="1"/>
</dbReference>
<dbReference type="Gene3D" id="2.40.30.10">
    <property type="entry name" value="Translation factors"/>
    <property type="match status" value="1"/>
</dbReference>
<dbReference type="Pfam" id="PF00009">
    <property type="entry name" value="GTP_EFTU"/>
    <property type="match status" value="1"/>
</dbReference>
<dbReference type="FunFam" id="3.40.50.300:FF:000746">
    <property type="entry name" value="Ribosome assembly protein 1"/>
    <property type="match status" value="1"/>
</dbReference>
<dbReference type="Gene3D" id="3.40.50.300">
    <property type="entry name" value="P-loop containing nucleotide triphosphate hydrolases"/>
    <property type="match status" value="1"/>
</dbReference>
<dbReference type="Pfam" id="PF03144">
    <property type="entry name" value="GTP_EFTU_D2"/>
    <property type="match status" value="1"/>
</dbReference>
<dbReference type="GO" id="GO:1990904">
    <property type="term" value="C:ribonucleoprotein complex"/>
    <property type="evidence" value="ECO:0007669"/>
    <property type="project" value="TreeGrafter"/>
</dbReference>
<accession>A0A914XGQ5</accession>
<dbReference type="InterPro" id="IPR005225">
    <property type="entry name" value="Small_GTP-bd"/>
</dbReference>